<name>A0ACD3AEW6_9AGAR</name>
<accession>A0ACD3AEW6</accession>
<proteinExistence type="predicted"/>
<dbReference type="Proteomes" id="UP000308600">
    <property type="component" value="Unassembled WGS sequence"/>
</dbReference>
<protein>
    <submittedName>
        <fullName evidence="1">Uncharacterized protein</fullName>
    </submittedName>
</protein>
<gene>
    <name evidence="1" type="ORF">BDN72DRAFT_846815</name>
</gene>
<reference evidence="1 2" key="1">
    <citation type="journal article" date="2019" name="Nat. Ecol. Evol.">
        <title>Megaphylogeny resolves global patterns of mushroom evolution.</title>
        <authorList>
            <person name="Varga T."/>
            <person name="Krizsan K."/>
            <person name="Foldi C."/>
            <person name="Dima B."/>
            <person name="Sanchez-Garcia M."/>
            <person name="Sanchez-Ramirez S."/>
            <person name="Szollosi G.J."/>
            <person name="Szarkandi J.G."/>
            <person name="Papp V."/>
            <person name="Albert L."/>
            <person name="Andreopoulos W."/>
            <person name="Angelini C."/>
            <person name="Antonin V."/>
            <person name="Barry K.W."/>
            <person name="Bougher N.L."/>
            <person name="Buchanan P."/>
            <person name="Buyck B."/>
            <person name="Bense V."/>
            <person name="Catcheside P."/>
            <person name="Chovatia M."/>
            <person name="Cooper J."/>
            <person name="Damon W."/>
            <person name="Desjardin D."/>
            <person name="Finy P."/>
            <person name="Geml J."/>
            <person name="Haridas S."/>
            <person name="Hughes K."/>
            <person name="Justo A."/>
            <person name="Karasinski D."/>
            <person name="Kautmanova I."/>
            <person name="Kiss B."/>
            <person name="Kocsube S."/>
            <person name="Kotiranta H."/>
            <person name="LaButti K.M."/>
            <person name="Lechner B.E."/>
            <person name="Liimatainen K."/>
            <person name="Lipzen A."/>
            <person name="Lukacs Z."/>
            <person name="Mihaltcheva S."/>
            <person name="Morgado L.N."/>
            <person name="Niskanen T."/>
            <person name="Noordeloos M.E."/>
            <person name="Ohm R.A."/>
            <person name="Ortiz-Santana B."/>
            <person name="Ovrebo C."/>
            <person name="Racz N."/>
            <person name="Riley R."/>
            <person name="Savchenko A."/>
            <person name="Shiryaev A."/>
            <person name="Soop K."/>
            <person name="Spirin V."/>
            <person name="Szebenyi C."/>
            <person name="Tomsovsky M."/>
            <person name="Tulloss R.E."/>
            <person name="Uehling J."/>
            <person name="Grigoriev I.V."/>
            <person name="Vagvolgyi C."/>
            <person name="Papp T."/>
            <person name="Martin F.M."/>
            <person name="Miettinen O."/>
            <person name="Hibbett D.S."/>
            <person name="Nagy L.G."/>
        </authorList>
    </citation>
    <scope>NUCLEOTIDE SEQUENCE [LARGE SCALE GENOMIC DNA]</scope>
    <source>
        <strain evidence="1 2">NL-1719</strain>
    </source>
</reference>
<organism evidence="1 2">
    <name type="scientific">Pluteus cervinus</name>
    <dbReference type="NCBI Taxonomy" id="181527"/>
    <lineage>
        <taxon>Eukaryota</taxon>
        <taxon>Fungi</taxon>
        <taxon>Dikarya</taxon>
        <taxon>Basidiomycota</taxon>
        <taxon>Agaricomycotina</taxon>
        <taxon>Agaricomycetes</taxon>
        <taxon>Agaricomycetidae</taxon>
        <taxon>Agaricales</taxon>
        <taxon>Pluteineae</taxon>
        <taxon>Pluteaceae</taxon>
        <taxon>Pluteus</taxon>
    </lineage>
</organism>
<dbReference type="EMBL" id="ML208485">
    <property type="protein sequence ID" value="TFK64198.1"/>
    <property type="molecule type" value="Genomic_DNA"/>
</dbReference>
<evidence type="ECO:0000313" key="1">
    <source>
        <dbReference type="EMBL" id="TFK64198.1"/>
    </source>
</evidence>
<sequence length="405" mass="46130">MSILPAELIEDILEHVYGEYRSPEAPSDLYRCALVSHTWRAISQSLIFSELLLCAAHEERVKTLLVAQSCHFRQYVRKAWIKDDGGSDSIKEFLNWLPNIQGLYVLCCGPISKSFEHPSSEAISILRNLTSLGLSTLTSFPVELFYHCCSLRELKINGSTFDVDTADQERFSTHSSISSLHSLHVAGVLSDMRILEWMLTPQCPFELTALKTLRVSDRSDELQPYEWIQKIVRSCGPTLRDLMIDPPTSLVLQDPELTPESLLYPSTLSNLRVITISIWQEINNYTNYVPWMNAFVSSLPVPNRLEEIRIPTVFMFSRPDGNDAQIEADMSVYGWEALDTVLTLDHVKLKKVVFGVYGLDRPRGQILRSLLREKLPQLDGSGILEIVGSRAYGWMSTEECWWRVK</sequence>
<keyword evidence="2" id="KW-1185">Reference proteome</keyword>
<evidence type="ECO:0000313" key="2">
    <source>
        <dbReference type="Proteomes" id="UP000308600"/>
    </source>
</evidence>